<feature type="compositionally biased region" description="Low complexity" evidence="6">
    <location>
        <begin position="90"/>
        <end position="100"/>
    </location>
</feature>
<gene>
    <name evidence="9" type="ORF">BOX15_Mlig002503g1</name>
</gene>
<dbReference type="CDD" id="cd00201">
    <property type="entry name" value="WW"/>
    <property type="match status" value="1"/>
</dbReference>
<dbReference type="SUPFAM" id="SSF51045">
    <property type="entry name" value="WW domain"/>
    <property type="match status" value="1"/>
</dbReference>
<dbReference type="SMART" id="SM00456">
    <property type="entry name" value="WW"/>
    <property type="match status" value="1"/>
</dbReference>
<dbReference type="PANTHER" id="PTHR13173">
    <property type="entry name" value="WW DOMAIN BINDING PROTEIN 4"/>
    <property type="match status" value="1"/>
</dbReference>
<dbReference type="InterPro" id="IPR000690">
    <property type="entry name" value="Matrin/U1-C_Znf_C2H2"/>
</dbReference>
<protein>
    <recommendedName>
        <fullName evidence="11">Matrin-type domain-containing protein</fullName>
    </recommendedName>
</protein>
<evidence type="ECO:0000256" key="2">
    <source>
        <dbReference type="ARBA" id="ARBA00022723"/>
    </source>
</evidence>
<feature type="compositionally biased region" description="Low complexity" evidence="6">
    <location>
        <begin position="225"/>
        <end position="247"/>
    </location>
</feature>
<dbReference type="InterPro" id="IPR040023">
    <property type="entry name" value="WBP4"/>
</dbReference>
<keyword evidence="2" id="KW-0479">Metal-binding</keyword>
<dbReference type="InterPro" id="IPR001202">
    <property type="entry name" value="WW_dom"/>
</dbReference>
<evidence type="ECO:0000256" key="5">
    <source>
        <dbReference type="ARBA" id="ARBA00023242"/>
    </source>
</evidence>
<organism evidence="9 10">
    <name type="scientific">Macrostomum lignano</name>
    <dbReference type="NCBI Taxonomy" id="282301"/>
    <lineage>
        <taxon>Eukaryota</taxon>
        <taxon>Metazoa</taxon>
        <taxon>Spiralia</taxon>
        <taxon>Lophotrochozoa</taxon>
        <taxon>Platyhelminthes</taxon>
        <taxon>Rhabditophora</taxon>
        <taxon>Macrostomorpha</taxon>
        <taxon>Macrostomida</taxon>
        <taxon>Macrostomidae</taxon>
        <taxon>Macrostomum</taxon>
    </lineage>
</organism>
<feature type="region of interest" description="Disordered" evidence="6">
    <location>
        <begin position="225"/>
        <end position="284"/>
    </location>
</feature>
<evidence type="ECO:0000313" key="9">
    <source>
        <dbReference type="EMBL" id="PAA61826.1"/>
    </source>
</evidence>
<dbReference type="InterPro" id="IPR036020">
    <property type="entry name" value="WW_dom_sf"/>
</dbReference>
<evidence type="ECO:0000256" key="1">
    <source>
        <dbReference type="ARBA" id="ARBA00004123"/>
    </source>
</evidence>
<evidence type="ECO:0000256" key="6">
    <source>
        <dbReference type="SAM" id="MobiDB-lite"/>
    </source>
</evidence>
<accession>A0A267EK34</accession>
<dbReference type="GO" id="GO:0003723">
    <property type="term" value="F:RNA binding"/>
    <property type="evidence" value="ECO:0007669"/>
    <property type="project" value="TreeGrafter"/>
</dbReference>
<dbReference type="InterPro" id="IPR003604">
    <property type="entry name" value="Matrin/U1-like-C_Znf_C2H2"/>
</dbReference>
<keyword evidence="4" id="KW-0862">Zinc</keyword>
<dbReference type="EMBL" id="NIVC01001994">
    <property type="protein sequence ID" value="PAA61826.1"/>
    <property type="molecule type" value="Genomic_DNA"/>
</dbReference>
<dbReference type="SMART" id="SM00451">
    <property type="entry name" value="ZnF_U1"/>
    <property type="match status" value="1"/>
</dbReference>
<dbReference type="AlphaFoldDB" id="A0A267EK34"/>
<dbReference type="OrthoDB" id="191651at2759"/>
<evidence type="ECO:0000259" key="8">
    <source>
        <dbReference type="PROSITE" id="PS50171"/>
    </source>
</evidence>
<dbReference type="STRING" id="282301.A0A267EK34"/>
<feature type="compositionally biased region" description="Polar residues" evidence="6">
    <location>
        <begin position="76"/>
        <end position="89"/>
    </location>
</feature>
<evidence type="ECO:0008006" key="11">
    <source>
        <dbReference type="Google" id="ProtNLM"/>
    </source>
</evidence>
<reference evidence="9 10" key="1">
    <citation type="submission" date="2017-06" db="EMBL/GenBank/DDBJ databases">
        <title>A platform for efficient transgenesis in Macrostomum lignano, a flatworm model organism for stem cell research.</title>
        <authorList>
            <person name="Berezikov E."/>
        </authorList>
    </citation>
    <scope>NUCLEOTIDE SEQUENCE [LARGE SCALE GENOMIC DNA]</scope>
    <source>
        <strain evidence="9">DV1</strain>
        <tissue evidence="9">Whole organism</tissue>
    </source>
</reference>
<dbReference type="SUPFAM" id="SSF57667">
    <property type="entry name" value="beta-beta-alpha zinc fingers"/>
    <property type="match status" value="1"/>
</dbReference>
<comment type="caution">
    <text evidence="9">The sequence shown here is derived from an EMBL/GenBank/DDBJ whole genome shotgun (WGS) entry which is preliminary data.</text>
</comment>
<dbReference type="Gene3D" id="2.20.70.10">
    <property type="match status" value="1"/>
</dbReference>
<dbReference type="PROSITE" id="PS50020">
    <property type="entry name" value="WW_DOMAIN_2"/>
    <property type="match status" value="1"/>
</dbReference>
<feature type="domain" description="Matrin-type" evidence="8">
    <location>
        <begin position="11"/>
        <end position="42"/>
    </location>
</feature>
<dbReference type="Pfam" id="PF06220">
    <property type="entry name" value="zf-U1"/>
    <property type="match status" value="1"/>
</dbReference>
<proteinExistence type="predicted"/>
<keyword evidence="5" id="KW-0539">Nucleus</keyword>
<dbReference type="InterPro" id="IPR036236">
    <property type="entry name" value="Znf_C2H2_sf"/>
</dbReference>
<name>A0A267EK34_9PLAT</name>
<dbReference type="Pfam" id="PF00397">
    <property type="entry name" value="WW"/>
    <property type="match status" value="1"/>
</dbReference>
<sequence length="284" mass="30075">MADYWKSQPKYYCTACNCYMADNKVTRERHEGGKNHQENVERRLKEIRIQAMKDEREKRLLDNCFKQMNEGAAKSIGQNSDSSSTTTTVPQAQSAPVSTASPAAAAAAASGYKRGDLATTAKSSAVAAAAAEAAVLSQDWRESKTADGRVYYWNTKTRETVWERPQPKPAASANDAKPAVKSTKIRVLGNSGPTAAAPAAAPAAAAASVTPATAPVVGPWTPVTSSTSTSCSTVSSQQKAVSSAQHSPGPIKRPAIIEKVLPAGSLKRSTDTDDTCTFKSKRPK</sequence>
<comment type="subcellular location">
    <subcellularLocation>
        <location evidence="1">Nucleus</location>
    </subcellularLocation>
</comment>
<evidence type="ECO:0000313" key="10">
    <source>
        <dbReference type="Proteomes" id="UP000215902"/>
    </source>
</evidence>
<dbReference type="GO" id="GO:0008270">
    <property type="term" value="F:zinc ion binding"/>
    <property type="evidence" value="ECO:0007669"/>
    <property type="project" value="UniProtKB-KW"/>
</dbReference>
<dbReference type="InterPro" id="IPR013085">
    <property type="entry name" value="U1-CZ_Znf_C2H2"/>
</dbReference>
<keyword evidence="10" id="KW-1185">Reference proteome</keyword>
<dbReference type="PROSITE" id="PS50171">
    <property type="entry name" value="ZF_MATRIN"/>
    <property type="match status" value="1"/>
</dbReference>
<evidence type="ECO:0000256" key="4">
    <source>
        <dbReference type="ARBA" id="ARBA00022833"/>
    </source>
</evidence>
<feature type="region of interest" description="Disordered" evidence="6">
    <location>
        <begin position="73"/>
        <end position="100"/>
    </location>
</feature>
<evidence type="ECO:0000256" key="3">
    <source>
        <dbReference type="ARBA" id="ARBA00022771"/>
    </source>
</evidence>
<dbReference type="Proteomes" id="UP000215902">
    <property type="component" value="Unassembled WGS sequence"/>
</dbReference>
<dbReference type="GO" id="GO:0000398">
    <property type="term" value="P:mRNA splicing, via spliceosome"/>
    <property type="evidence" value="ECO:0007669"/>
    <property type="project" value="InterPro"/>
</dbReference>
<dbReference type="GO" id="GO:0071011">
    <property type="term" value="C:precatalytic spliceosome"/>
    <property type="evidence" value="ECO:0007669"/>
    <property type="project" value="TreeGrafter"/>
</dbReference>
<keyword evidence="3" id="KW-0863">Zinc-finger</keyword>
<evidence type="ECO:0000259" key="7">
    <source>
        <dbReference type="PROSITE" id="PS50020"/>
    </source>
</evidence>
<dbReference type="PANTHER" id="PTHR13173:SF10">
    <property type="entry name" value="WW DOMAIN-BINDING PROTEIN 4"/>
    <property type="match status" value="1"/>
</dbReference>
<feature type="domain" description="WW" evidence="7">
    <location>
        <begin position="134"/>
        <end position="167"/>
    </location>
</feature>
<dbReference type="Gene3D" id="3.30.160.60">
    <property type="entry name" value="Classic Zinc Finger"/>
    <property type="match status" value="1"/>
</dbReference>